<organism evidence="1 2">
    <name type="scientific">Marinobacter nauticus</name>
    <name type="common">Marinobacter hydrocarbonoclasticus</name>
    <name type="synonym">Marinobacter aquaeolei</name>
    <dbReference type="NCBI Taxonomy" id="2743"/>
    <lineage>
        <taxon>Bacteria</taxon>
        <taxon>Pseudomonadati</taxon>
        <taxon>Pseudomonadota</taxon>
        <taxon>Gammaproteobacteria</taxon>
        <taxon>Pseudomonadales</taxon>
        <taxon>Marinobacteraceae</taxon>
        <taxon>Marinobacter</taxon>
    </lineage>
</organism>
<evidence type="ECO:0000313" key="2">
    <source>
        <dbReference type="Proteomes" id="UP000253647"/>
    </source>
</evidence>
<dbReference type="Proteomes" id="UP000253647">
    <property type="component" value="Unassembled WGS sequence"/>
</dbReference>
<accession>A0A368XMB2</accession>
<comment type="caution">
    <text evidence="1">The sequence shown here is derived from an EMBL/GenBank/DDBJ whole genome shotgun (WGS) entry which is preliminary data.</text>
</comment>
<gene>
    <name evidence="1" type="ORF">DET61_10690</name>
</gene>
<protein>
    <submittedName>
        <fullName evidence="1">Uncharacterized protein</fullName>
    </submittedName>
</protein>
<evidence type="ECO:0000313" key="1">
    <source>
        <dbReference type="EMBL" id="RCW68995.1"/>
    </source>
</evidence>
<dbReference type="EMBL" id="QPJI01000006">
    <property type="protein sequence ID" value="RCW68995.1"/>
    <property type="molecule type" value="Genomic_DNA"/>
</dbReference>
<reference evidence="1 2" key="1">
    <citation type="submission" date="2018-07" db="EMBL/GenBank/DDBJ databases">
        <title>Freshwater and sediment microbial communities from various areas in North America, analyzing microbe dynamics in response to fracking.</title>
        <authorList>
            <person name="Lamendella R."/>
        </authorList>
    </citation>
    <scope>NUCLEOTIDE SEQUENCE [LARGE SCALE GENOMIC DNA]</scope>
    <source>
        <strain evidence="1 2">105B</strain>
    </source>
</reference>
<proteinExistence type="predicted"/>
<sequence>MITDEMVEFDYKAQIRPLLADCFYYYGLNSLPELLSYASDSFNTAGLGPHVTEQEIDSSPSEMPGQFLQAATLYHKHLGITCEDELPSQESLHDRITQRVDELVEYHLGKIDEGTLYRYVFKDVCAAYKSTGVTSGHIRIVLEWNLDETIDTLVAVCKDLEANGYTPPKRIAIT</sequence>
<dbReference type="AlphaFoldDB" id="A0A368XMB2"/>
<name>A0A368XMB2_MARNT</name>
<dbReference type="RefSeq" id="WP_114434408.1">
    <property type="nucleotide sequence ID" value="NZ_QPJI01000006.1"/>
</dbReference>